<evidence type="ECO:0000313" key="5">
    <source>
        <dbReference type="Proteomes" id="UP000324781"/>
    </source>
</evidence>
<dbReference type="InterPro" id="IPR032812">
    <property type="entry name" value="SbsA_Ig"/>
</dbReference>
<dbReference type="Pfam" id="PF13205">
    <property type="entry name" value="Big_5"/>
    <property type="match status" value="1"/>
</dbReference>
<reference evidence="4 5" key="1">
    <citation type="submission" date="2016-11" db="EMBL/GenBank/DDBJ databases">
        <authorList>
            <person name="Varghese N."/>
            <person name="Submissions S."/>
        </authorList>
    </citation>
    <scope>NUCLEOTIDE SEQUENCE [LARGE SCALE GENOMIC DNA]</scope>
    <source>
        <strain evidence="4 5">DSM 19027</strain>
    </source>
</reference>
<keyword evidence="5" id="KW-1185">Reference proteome</keyword>
<proteinExistence type="predicted"/>
<evidence type="ECO:0000256" key="1">
    <source>
        <dbReference type="ARBA" id="ARBA00022729"/>
    </source>
</evidence>
<dbReference type="Pfam" id="PF00395">
    <property type="entry name" value="SLH"/>
    <property type="match status" value="1"/>
</dbReference>
<protein>
    <submittedName>
        <fullName evidence="4">S-layer homology domain-containing protein</fullName>
    </submittedName>
</protein>
<dbReference type="Proteomes" id="UP000324781">
    <property type="component" value="Unassembled WGS sequence"/>
</dbReference>
<organism evidence="4 5">
    <name type="scientific">Thermoclostridium caenicola</name>
    <dbReference type="NCBI Taxonomy" id="659425"/>
    <lineage>
        <taxon>Bacteria</taxon>
        <taxon>Bacillati</taxon>
        <taxon>Bacillota</taxon>
        <taxon>Clostridia</taxon>
        <taxon>Eubacteriales</taxon>
        <taxon>Oscillospiraceae</taxon>
        <taxon>Thermoclostridium</taxon>
    </lineage>
</organism>
<dbReference type="RefSeq" id="WP_149679256.1">
    <property type="nucleotide sequence ID" value="NZ_FQZP01000044.1"/>
</dbReference>
<dbReference type="Gene3D" id="2.60.40.1220">
    <property type="match status" value="4"/>
</dbReference>
<evidence type="ECO:0000256" key="2">
    <source>
        <dbReference type="ARBA" id="ARBA00022737"/>
    </source>
</evidence>
<dbReference type="AlphaFoldDB" id="A0A1M6IJ21"/>
<dbReference type="PROSITE" id="PS51272">
    <property type="entry name" value="SLH"/>
    <property type="match status" value="1"/>
</dbReference>
<evidence type="ECO:0000313" key="4">
    <source>
        <dbReference type="EMBL" id="SHJ34426.1"/>
    </source>
</evidence>
<feature type="domain" description="SLH" evidence="3">
    <location>
        <begin position="87"/>
        <end position="149"/>
    </location>
</feature>
<dbReference type="InterPro" id="IPR014755">
    <property type="entry name" value="Cu-Rt/internalin_Ig-like"/>
</dbReference>
<dbReference type="InterPro" id="IPR001119">
    <property type="entry name" value="SLH_dom"/>
</dbReference>
<dbReference type="OrthoDB" id="1699243at2"/>
<dbReference type="EMBL" id="FQZP01000044">
    <property type="protein sequence ID" value="SHJ34426.1"/>
    <property type="molecule type" value="Genomic_DNA"/>
</dbReference>
<evidence type="ECO:0000259" key="3">
    <source>
        <dbReference type="PROSITE" id="PS51272"/>
    </source>
</evidence>
<gene>
    <name evidence="4" type="ORF">SAMN05444373_10447</name>
</gene>
<name>A0A1M6IJ21_9FIRM</name>
<accession>A0A1M6IJ21</accession>
<sequence>MMRIVKRFPVFVLVLAIILASVIPSVAETAERTTQEKAVVLSNLKIISGVNGEFYLDNPLRRNEAVTFIVRLIGMGDHVNQNKSQYSDTPYSDVPSSEWYAPFIGYCYQNGFITESSTTFRPLDYITEKEFLSLVLMALEYEEGEDFTLDTAFDKAREIGLLTLSEYINRASANQAATRGSAVELMYKALTTECRDNDRILLQKMIEAGVVTRLEAMAMGLIVDSVFTDIVSVEGLDLNRIQVTMNEAVSSVGSVLIYSSDDEDSLSCSVDTIEDDIIVVVTEPLEAGKEYVLELLDVKDRQGNITNRLTKAFTGFETYEITSDFFRISRIEPVNQRSLMVYFTHPLSINSEICLYYTLTKDYQVIADGRQGRIRAGVLNSDNRGVLLSLDSDLLKDGEVYTLTIDGDMVSAYGVRLNDGEGDSMKFIAKADTDARFELVELVAVDKNTLLLNFSKEVNPFLARQIYNFYLTDAKDKPVPISSTTVDANGRAVYLVLGEDLSRNGTYNMTINNLNDITKQEYITEQVYSFKADYGSTTKFRLNRVTVLDNQTIELTFNKPLDSATATNPGNYTITRSGGSSGIRPAKVLFESGDRNKVILYLDSGSKLLKQNEYILRIDAGDVKDYLGNGIENTREMFSGTGREREPVRIEKAVAISTDAVKLELSQGVSFTAENLVPSNYILEYSYNFINVRKVPVSVIYGDAKTLVLKFDKLEYDMPYTLKVSELTDITGNVVKGLEASFSLEAR</sequence>
<keyword evidence="2" id="KW-0677">Repeat</keyword>
<keyword evidence="1" id="KW-0732">Signal</keyword>